<dbReference type="Proteomes" id="UP000305109">
    <property type="component" value="Unassembled WGS sequence"/>
</dbReference>
<comment type="caution">
    <text evidence="1">The sequence shown here is derived from an EMBL/GenBank/DDBJ whole genome shotgun (WGS) entry which is preliminary data.</text>
</comment>
<keyword evidence="2" id="KW-1185">Reference proteome</keyword>
<dbReference type="SUPFAM" id="SSF55961">
    <property type="entry name" value="Bet v1-like"/>
    <property type="match status" value="1"/>
</dbReference>
<dbReference type="RefSeq" id="WP_136911210.1">
    <property type="nucleotide sequence ID" value="NZ_SUMD01000009.1"/>
</dbReference>
<sequence length="173" mass="19184">MLIRNFHARSLPGTPDQLGLLVDALAGSDDPLWPVDHWPAMRFDRPLGVGADGGHGSVRYTVVGYIPGEWIRFQFNGSGGLVGFHEVTVRPDGPDRAELSHLLAATAHGTALLRWALVMRWLHDVAIEEMLDRAEFATVGMVRDPIRWSPHVRLLRRVMRRRTPAACVSPVGV</sequence>
<organism evidence="1 2">
    <name type="scientific">Rhodococcus oryzae</name>
    <dbReference type="NCBI Taxonomy" id="2571143"/>
    <lineage>
        <taxon>Bacteria</taxon>
        <taxon>Bacillati</taxon>
        <taxon>Actinomycetota</taxon>
        <taxon>Actinomycetes</taxon>
        <taxon>Mycobacteriales</taxon>
        <taxon>Nocardiaceae</taxon>
        <taxon>Rhodococcus</taxon>
    </lineage>
</organism>
<dbReference type="EMBL" id="SUMD01000009">
    <property type="protein sequence ID" value="TJZ76061.1"/>
    <property type="molecule type" value="Genomic_DNA"/>
</dbReference>
<accession>A0ABY2RJN0</accession>
<evidence type="ECO:0000313" key="2">
    <source>
        <dbReference type="Proteomes" id="UP000305109"/>
    </source>
</evidence>
<gene>
    <name evidence="1" type="ORF">FCG67_18805</name>
</gene>
<proteinExistence type="predicted"/>
<reference evidence="1 2" key="1">
    <citation type="submission" date="2019-04" db="EMBL/GenBank/DDBJ databases">
        <title>Rhodococcus oryzae sp. nov., a novel actinomycete isolated from rhizosphere soil of rice (Oryza sativa L.).</title>
        <authorList>
            <person name="Li C."/>
        </authorList>
    </citation>
    <scope>NUCLEOTIDE SEQUENCE [LARGE SCALE GENOMIC DNA]</scope>
    <source>
        <strain evidence="1 2">NEAU-CX67</strain>
    </source>
</reference>
<protein>
    <submittedName>
        <fullName evidence="1">SRPBCC family protein</fullName>
    </submittedName>
</protein>
<name>A0ABY2RJN0_9NOCA</name>
<evidence type="ECO:0000313" key="1">
    <source>
        <dbReference type="EMBL" id="TJZ76061.1"/>
    </source>
</evidence>